<dbReference type="EMBL" id="WKKY01001493">
    <property type="protein sequence ID" value="MSE22753.1"/>
    <property type="molecule type" value="Genomic_DNA"/>
</dbReference>
<keyword evidence="1" id="KW-0472">Membrane</keyword>
<keyword evidence="2" id="KW-0808">Transferase</keyword>
<feature type="transmembrane region" description="Helical" evidence="1">
    <location>
        <begin position="12"/>
        <end position="28"/>
    </location>
</feature>
<evidence type="ECO:0000313" key="2">
    <source>
        <dbReference type="EMBL" id="MSE22753.1"/>
    </source>
</evidence>
<proteinExistence type="predicted"/>
<dbReference type="PANTHER" id="PTHR23028">
    <property type="entry name" value="ACETYLTRANSFERASE"/>
    <property type="match status" value="1"/>
</dbReference>
<gene>
    <name evidence="2" type="ORF">GKC44_16285</name>
</gene>
<organism evidence="2 3">
    <name type="scientific">Lentilactobacillus parabuchneri</name>
    <dbReference type="NCBI Taxonomy" id="152331"/>
    <lineage>
        <taxon>Bacteria</taxon>
        <taxon>Bacillati</taxon>
        <taxon>Bacillota</taxon>
        <taxon>Bacilli</taxon>
        <taxon>Lactobacillales</taxon>
        <taxon>Lactobacillaceae</taxon>
        <taxon>Lentilactobacillus</taxon>
    </lineage>
</organism>
<feature type="non-terminal residue" evidence="2">
    <location>
        <position position="83"/>
    </location>
</feature>
<dbReference type="InterPro" id="IPR050879">
    <property type="entry name" value="Acyltransferase_3"/>
</dbReference>
<dbReference type="PANTHER" id="PTHR23028:SF53">
    <property type="entry name" value="ACYL_TRANSF_3 DOMAIN-CONTAINING PROTEIN"/>
    <property type="match status" value="1"/>
</dbReference>
<dbReference type="GO" id="GO:0016740">
    <property type="term" value="F:transferase activity"/>
    <property type="evidence" value="ECO:0007669"/>
    <property type="project" value="UniProtKB-KW"/>
</dbReference>
<comment type="caution">
    <text evidence="2">The sequence shown here is derived from an EMBL/GenBank/DDBJ whole genome shotgun (WGS) entry which is preliminary data.</text>
</comment>
<feature type="non-terminal residue" evidence="2">
    <location>
        <position position="1"/>
    </location>
</feature>
<evidence type="ECO:0000256" key="1">
    <source>
        <dbReference type="SAM" id="Phobius"/>
    </source>
</evidence>
<sequence length="83" mass="9527">FTHLWSLSIEGQYYLIWPLLLIALVLIVKKRRSIANILLVFAILSGLLMGFLYTGPDTLNRVYYGTDTRMFSIIFGAMLAVIW</sequence>
<keyword evidence="1" id="KW-1133">Transmembrane helix</keyword>
<dbReference type="GO" id="GO:0016020">
    <property type="term" value="C:membrane"/>
    <property type="evidence" value="ECO:0007669"/>
    <property type="project" value="TreeGrafter"/>
</dbReference>
<evidence type="ECO:0000313" key="3">
    <source>
        <dbReference type="Proteomes" id="UP000491237"/>
    </source>
</evidence>
<dbReference type="AlphaFoldDB" id="A0A844EQ70"/>
<dbReference type="GO" id="GO:0009103">
    <property type="term" value="P:lipopolysaccharide biosynthetic process"/>
    <property type="evidence" value="ECO:0007669"/>
    <property type="project" value="TreeGrafter"/>
</dbReference>
<feature type="transmembrane region" description="Helical" evidence="1">
    <location>
        <begin position="35"/>
        <end position="56"/>
    </location>
</feature>
<accession>A0A844EQ70</accession>
<reference evidence="2 3" key="1">
    <citation type="submission" date="2019-11" db="EMBL/GenBank/DDBJ databases">
        <title>Draft Genome Sequence of Plant Growth-Promoting Rhizosphere-Associated Bacteria.</title>
        <authorList>
            <person name="Vasilyev I.Y."/>
            <person name="Radchenko V."/>
            <person name="Ilnitskaya E.V."/>
        </authorList>
    </citation>
    <scope>NUCLEOTIDE SEQUENCE [LARGE SCALE GENOMIC DNA]</scope>
    <source>
        <strain evidence="2 3">VRA_07sq_f</strain>
    </source>
</reference>
<name>A0A844EQ70_9LACO</name>
<keyword evidence="1" id="KW-0812">Transmembrane</keyword>
<dbReference type="Proteomes" id="UP000491237">
    <property type="component" value="Unassembled WGS sequence"/>
</dbReference>
<protein>
    <submittedName>
        <fullName evidence="2">Acetyltransferase</fullName>
    </submittedName>
</protein>